<sequence>MHFGKTLLSIDVSAPYAFETVTAKQRAVSFPAKRSGEHNPVPSLVNTLQDIELIKWTSYWTFIKRSRERPAGRLGNKRSPREIPSKSLWNGSAETFLDLSEQTGPSSHIAHDQQSLDV</sequence>
<dbReference type="AlphaFoldDB" id="A0AAE1APQ4"/>
<name>A0AAE1APQ4_9GAST</name>
<dbReference type="Proteomes" id="UP001283361">
    <property type="component" value="Unassembled WGS sequence"/>
</dbReference>
<evidence type="ECO:0000313" key="2">
    <source>
        <dbReference type="Proteomes" id="UP001283361"/>
    </source>
</evidence>
<dbReference type="EMBL" id="JAWDGP010001486">
    <property type="protein sequence ID" value="KAK3791081.1"/>
    <property type="molecule type" value="Genomic_DNA"/>
</dbReference>
<evidence type="ECO:0000313" key="1">
    <source>
        <dbReference type="EMBL" id="KAK3791081.1"/>
    </source>
</evidence>
<accession>A0AAE1APQ4</accession>
<comment type="caution">
    <text evidence="1">The sequence shown here is derived from an EMBL/GenBank/DDBJ whole genome shotgun (WGS) entry which is preliminary data.</text>
</comment>
<keyword evidence="2" id="KW-1185">Reference proteome</keyword>
<gene>
    <name evidence="1" type="ORF">RRG08_010484</name>
</gene>
<proteinExistence type="predicted"/>
<reference evidence="1" key="1">
    <citation type="journal article" date="2023" name="G3 (Bethesda)">
        <title>A reference genome for the long-term kleptoplast-retaining sea slug Elysia crispata morphotype clarki.</title>
        <authorList>
            <person name="Eastman K.E."/>
            <person name="Pendleton A.L."/>
            <person name="Shaikh M.A."/>
            <person name="Suttiyut T."/>
            <person name="Ogas R."/>
            <person name="Tomko P."/>
            <person name="Gavelis G."/>
            <person name="Widhalm J.R."/>
            <person name="Wisecaver J.H."/>
        </authorList>
    </citation>
    <scope>NUCLEOTIDE SEQUENCE</scope>
    <source>
        <strain evidence="1">ECLA1</strain>
    </source>
</reference>
<protein>
    <submittedName>
        <fullName evidence="1">Uncharacterized protein</fullName>
    </submittedName>
</protein>
<organism evidence="1 2">
    <name type="scientific">Elysia crispata</name>
    <name type="common">lettuce slug</name>
    <dbReference type="NCBI Taxonomy" id="231223"/>
    <lineage>
        <taxon>Eukaryota</taxon>
        <taxon>Metazoa</taxon>
        <taxon>Spiralia</taxon>
        <taxon>Lophotrochozoa</taxon>
        <taxon>Mollusca</taxon>
        <taxon>Gastropoda</taxon>
        <taxon>Heterobranchia</taxon>
        <taxon>Euthyneura</taxon>
        <taxon>Panpulmonata</taxon>
        <taxon>Sacoglossa</taxon>
        <taxon>Placobranchoidea</taxon>
        <taxon>Plakobranchidae</taxon>
        <taxon>Elysia</taxon>
    </lineage>
</organism>